<dbReference type="OrthoDB" id="10059875at2759"/>
<dbReference type="AlphaFoldDB" id="A0A0U1LYJ7"/>
<feature type="compositionally biased region" description="Low complexity" evidence="1">
    <location>
        <begin position="1"/>
        <end position="10"/>
    </location>
</feature>
<dbReference type="OMA" id="IQDTAWE"/>
<evidence type="ECO:0000256" key="1">
    <source>
        <dbReference type="SAM" id="MobiDB-lite"/>
    </source>
</evidence>
<gene>
    <name evidence="3" type="ORF">PISL3812_05437</name>
</gene>
<name>A0A0U1LYJ7_TALIS</name>
<sequence>MHIPIFFPQPTTTPPPQDSSSADSTYIRRFHAALPNTTTITTNKPTPLTPLPQLAQHLGLKAVFLKDESQRFGLPSFKILGASWGCFRAVCVALDVDYRTTSAGQLQTLIRESNKKQKIGVYTATEGNHGRAVAYMARLLGVEAHVFVPGYMHAHTKACIQEDGAEIHIVRGDYDLAVGHAAAAASASTMTNETRILVQDTAWQGYEQIPGWIVDGYSTLMAEIDEQLQQYSVKSPSIIVTPVGVGSLASAVARHCKSHDQTTKVVAVEPETGACLYKSLAAGESVTVTTAPSIMNGSCCGTLSSLAWDVLRHTVDASVAVSDYASHQAVRYLQTQGISAGPCGGSTLAALRCLAETKQDTIALDKDAVVILLSTEGARPYPEPVDASLTSTQH</sequence>
<dbReference type="PANTHER" id="PTHR42937:SF1">
    <property type="entry name" value="DIAMINOPROPIONATE AMMONIA-LYASE"/>
    <property type="match status" value="1"/>
</dbReference>
<keyword evidence="4" id="KW-1185">Reference proteome</keyword>
<dbReference type="PANTHER" id="PTHR42937">
    <property type="match status" value="1"/>
</dbReference>
<dbReference type="STRING" id="28573.A0A0U1LYJ7"/>
<organism evidence="3 4">
    <name type="scientific">Talaromyces islandicus</name>
    <name type="common">Penicillium islandicum</name>
    <dbReference type="NCBI Taxonomy" id="28573"/>
    <lineage>
        <taxon>Eukaryota</taxon>
        <taxon>Fungi</taxon>
        <taxon>Dikarya</taxon>
        <taxon>Ascomycota</taxon>
        <taxon>Pezizomycotina</taxon>
        <taxon>Eurotiomycetes</taxon>
        <taxon>Eurotiomycetidae</taxon>
        <taxon>Eurotiales</taxon>
        <taxon>Trichocomaceae</taxon>
        <taxon>Talaromyces</taxon>
        <taxon>Talaromyces sect. Islandici</taxon>
    </lineage>
</organism>
<feature type="region of interest" description="Disordered" evidence="1">
    <location>
        <begin position="1"/>
        <end position="22"/>
    </location>
</feature>
<dbReference type="Gene3D" id="3.40.50.1100">
    <property type="match status" value="2"/>
</dbReference>
<dbReference type="InterPro" id="IPR036052">
    <property type="entry name" value="TrpB-like_PALP_sf"/>
</dbReference>
<accession>A0A0U1LYJ7</accession>
<evidence type="ECO:0000313" key="4">
    <source>
        <dbReference type="Proteomes" id="UP000054383"/>
    </source>
</evidence>
<protein>
    <recommendedName>
        <fullName evidence="2">Tryptophan synthase beta chain-like PALP domain-containing protein</fullName>
    </recommendedName>
</protein>
<dbReference type="EMBL" id="CVMT01000004">
    <property type="protein sequence ID" value="CRG88407.1"/>
    <property type="molecule type" value="Genomic_DNA"/>
</dbReference>
<evidence type="ECO:0000259" key="2">
    <source>
        <dbReference type="Pfam" id="PF00291"/>
    </source>
</evidence>
<dbReference type="SUPFAM" id="SSF53686">
    <property type="entry name" value="Tryptophan synthase beta subunit-like PLP-dependent enzymes"/>
    <property type="match status" value="1"/>
</dbReference>
<reference evidence="3 4" key="1">
    <citation type="submission" date="2015-04" db="EMBL/GenBank/DDBJ databases">
        <authorList>
            <person name="Syromyatnikov M.Y."/>
            <person name="Popov V.N."/>
        </authorList>
    </citation>
    <scope>NUCLEOTIDE SEQUENCE [LARGE SCALE GENOMIC DNA]</scope>
    <source>
        <strain evidence="3">WF-38-12</strain>
    </source>
</reference>
<dbReference type="Pfam" id="PF00291">
    <property type="entry name" value="PALP"/>
    <property type="match status" value="1"/>
</dbReference>
<dbReference type="Proteomes" id="UP000054383">
    <property type="component" value="Unassembled WGS sequence"/>
</dbReference>
<dbReference type="NCBIfam" id="NF006058">
    <property type="entry name" value="PRK08206.1"/>
    <property type="match status" value="1"/>
</dbReference>
<feature type="domain" description="Tryptophan synthase beta chain-like PALP" evidence="2">
    <location>
        <begin position="43"/>
        <end position="372"/>
    </location>
</feature>
<proteinExistence type="predicted"/>
<evidence type="ECO:0000313" key="3">
    <source>
        <dbReference type="EMBL" id="CRG88407.1"/>
    </source>
</evidence>
<dbReference type="InterPro" id="IPR001926">
    <property type="entry name" value="TrpB-like_PALP"/>
</dbReference>